<feature type="domain" description="PepSY" evidence="1">
    <location>
        <begin position="104"/>
        <end position="161"/>
    </location>
</feature>
<dbReference type="RefSeq" id="WP_056957383.1">
    <property type="nucleotide sequence ID" value="NZ_AZFT01000053.1"/>
</dbReference>
<comment type="caution">
    <text evidence="3">The sequence shown here is derived from an EMBL/GenBank/DDBJ whole genome shotgun (WGS) entry which is preliminary data.</text>
</comment>
<dbReference type="EMBL" id="AZFT01000053">
    <property type="protein sequence ID" value="KRL83916.1"/>
    <property type="molecule type" value="Genomic_DNA"/>
</dbReference>
<dbReference type="STRING" id="1423724.FC32_GL001184"/>
<dbReference type="AlphaFoldDB" id="A0A0R1TR43"/>
<evidence type="ECO:0000259" key="1">
    <source>
        <dbReference type="Pfam" id="PF03413"/>
    </source>
</evidence>
<evidence type="ECO:0000313" key="4">
    <source>
        <dbReference type="Proteomes" id="UP000051324"/>
    </source>
</evidence>
<dbReference type="InterPro" id="IPR041401">
    <property type="entry name" value="TseB-like_dom"/>
</dbReference>
<dbReference type="PATRIC" id="fig|1423724.4.peg.1233"/>
<dbReference type="InterPro" id="IPR025711">
    <property type="entry name" value="PepSY"/>
</dbReference>
<dbReference type="Pfam" id="PF03413">
    <property type="entry name" value="PepSY"/>
    <property type="match status" value="1"/>
</dbReference>
<dbReference type="Gene3D" id="3.10.450.40">
    <property type="match status" value="2"/>
</dbReference>
<sequence>MRRTTRKKNRPKRRIITLTILGICALIVGLYVLATSPIRSARTQAVQLAEKYANLKTEDKFYYYNRDKTYYTVAGTNKKNQKIYAVIAQNGKKINIYQQSEGISEAKAKALTKNSSKVKKITHVALGMYKNKPVWEVSYTNEYGNLCYDLLNFKDGKVIKTIQNI</sequence>
<proteinExistence type="predicted"/>
<evidence type="ECO:0000259" key="2">
    <source>
        <dbReference type="Pfam" id="PF17881"/>
    </source>
</evidence>
<reference evidence="3 4" key="1">
    <citation type="journal article" date="2015" name="Genome Announc.">
        <title>Expanding the biotechnology potential of lactobacilli through comparative genomics of 213 strains and associated genera.</title>
        <authorList>
            <person name="Sun Z."/>
            <person name="Harris H.M."/>
            <person name="McCann A."/>
            <person name="Guo C."/>
            <person name="Argimon S."/>
            <person name="Zhang W."/>
            <person name="Yang X."/>
            <person name="Jeffery I.B."/>
            <person name="Cooney J.C."/>
            <person name="Kagawa T.F."/>
            <person name="Liu W."/>
            <person name="Song Y."/>
            <person name="Salvetti E."/>
            <person name="Wrobel A."/>
            <person name="Rasinkangas P."/>
            <person name="Parkhill J."/>
            <person name="Rea M.C."/>
            <person name="O'Sullivan O."/>
            <person name="Ritari J."/>
            <person name="Douillard F.P."/>
            <person name="Paul Ross R."/>
            <person name="Yang R."/>
            <person name="Briner A.E."/>
            <person name="Felis G.E."/>
            <person name="de Vos W.M."/>
            <person name="Barrangou R."/>
            <person name="Klaenhammer T.R."/>
            <person name="Caufield P.W."/>
            <person name="Cui Y."/>
            <person name="Zhang H."/>
            <person name="O'Toole P.W."/>
        </authorList>
    </citation>
    <scope>NUCLEOTIDE SEQUENCE [LARGE SCALE GENOMIC DNA]</scope>
    <source>
        <strain evidence="3 4">DSM 16634</strain>
    </source>
</reference>
<dbReference type="eggNOG" id="COG5353">
    <property type="taxonomic scope" value="Bacteria"/>
</dbReference>
<gene>
    <name evidence="3" type="ORF">FC32_GL001184</name>
</gene>
<keyword evidence="4" id="KW-1185">Reference proteome</keyword>
<protein>
    <submittedName>
        <fullName evidence="3">Uncharacterized protein</fullName>
    </submittedName>
</protein>
<organism evidence="3 4">
    <name type="scientific">Ligilactobacillus apodemi DSM 16634 = JCM 16172</name>
    <dbReference type="NCBI Taxonomy" id="1423724"/>
    <lineage>
        <taxon>Bacteria</taxon>
        <taxon>Bacillati</taxon>
        <taxon>Bacillota</taxon>
        <taxon>Bacilli</taxon>
        <taxon>Lactobacillales</taxon>
        <taxon>Lactobacillaceae</taxon>
        <taxon>Ligilactobacillus</taxon>
    </lineage>
</organism>
<dbReference type="SUPFAM" id="SSF54403">
    <property type="entry name" value="Cystatin/monellin"/>
    <property type="match status" value="2"/>
</dbReference>
<name>A0A0R1TR43_9LACO</name>
<evidence type="ECO:0000313" key="3">
    <source>
        <dbReference type="EMBL" id="KRL83916.1"/>
    </source>
</evidence>
<dbReference type="Pfam" id="PF17881">
    <property type="entry name" value="TseB"/>
    <property type="match status" value="1"/>
</dbReference>
<feature type="domain" description="Cell wall elongation regulator TseB-like" evidence="2">
    <location>
        <begin position="44"/>
        <end position="87"/>
    </location>
</feature>
<dbReference type="Proteomes" id="UP000051324">
    <property type="component" value="Unassembled WGS sequence"/>
</dbReference>
<accession>A0A0R1TR43</accession>
<dbReference type="InterPro" id="IPR046350">
    <property type="entry name" value="Cystatin_sf"/>
</dbReference>